<proteinExistence type="predicted"/>
<evidence type="ECO:0000313" key="1">
    <source>
        <dbReference type="EMBL" id="RKO86833.1"/>
    </source>
</evidence>
<organism evidence="1 2">
    <name type="scientific">Blyttiomyces helicus</name>
    <dbReference type="NCBI Taxonomy" id="388810"/>
    <lineage>
        <taxon>Eukaryota</taxon>
        <taxon>Fungi</taxon>
        <taxon>Fungi incertae sedis</taxon>
        <taxon>Chytridiomycota</taxon>
        <taxon>Chytridiomycota incertae sedis</taxon>
        <taxon>Chytridiomycetes</taxon>
        <taxon>Chytridiomycetes incertae sedis</taxon>
        <taxon>Blyttiomyces</taxon>
    </lineage>
</organism>
<accession>A0A4P9W651</accession>
<dbReference type="AlphaFoldDB" id="A0A4P9W651"/>
<keyword evidence="2" id="KW-1185">Reference proteome</keyword>
<sequence>MIPREISTTGHVAAFSIDEGTSARNDAPGSGDESFHMDVTKWKENAGVKPSLDGTAMPFATSEADPQDIVTSLALSGAEPAVPPHRRQTPSIPFEIIRKILHLCDRSQMVCTNRGTRTIVVSAPVSRIWAAAAKDLIWEQVSVFRPEKFTQFMNACRTAGSGGRVRRLRIATDRYWRDDADLAEMITFMAELGGLRTLRLVGRADIRFARACLLQCPRMEVLRCDVATGTLPVARGVARLQLLDLGDLSDATVMGEVGEFLNRHIEPAIEYWRPGRDPGDSFCASTAMPEFPNLETLDHPDLNDDELVAGLGRTCARIRHPTVGARCGLLVRNEAVINLVRLLSHFWTIKALSLLLREDVGRLTTLIAAKELELRVLDLNSVDQHDADPIVRTLAFVASHVPQLEAIGLSRTGSHFIKQTDQGCELPFEAIEFLEEMTRKCPRLHLVVLLNERDTLDCRFEDGKRLVYLPMRSRALLDRVGIDIAFGDLSVTAGMFERFA</sequence>
<name>A0A4P9W651_9FUNG</name>
<evidence type="ECO:0000313" key="2">
    <source>
        <dbReference type="Proteomes" id="UP000269721"/>
    </source>
</evidence>
<protein>
    <submittedName>
        <fullName evidence="1">Uncharacterized protein</fullName>
    </submittedName>
</protein>
<dbReference type="Proteomes" id="UP000269721">
    <property type="component" value="Unassembled WGS sequence"/>
</dbReference>
<gene>
    <name evidence="1" type="ORF">BDK51DRAFT_44692</name>
</gene>
<dbReference type="EMBL" id="KZ997874">
    <property type="protein sequence ID" value="RKO86833.1"/>
    <property type="molecule type" value="Genomic_DNA"/>
</dbReference>
<reference evidence="2" key="1">
    <citation type="journal article" date="2018" name="Nat. Microbiol.">
        <title>Leveraging single-cell genomics to expand the fungal tree of life.</title>
        <authorList>
            <person name="Ahrendt S.R."/>
            <person name="Quandt C.A."/>
            <person name="Ciobanu D."/>
            <person name="Clum A."/>
            <person name="Salamov A."/>
            <person name="Andreopoulos B."/>
            <person name="Cheng J.F."/>
            <person name="Woyke T."/>
            <person name="Pelin A."/>
            <person name="Henrissat B."/>
            <person name="Reynolds N.K."/>
            <person name="Benny G.L."/>
            <person name="Smith M.E."/>
            <person name="James T.Y."/>
            <person name="Grigoriev I.V."/>
        </authorList>
    </citation>
    <scope>NUCLEOTIDE SEQUENCE [LARGE SCALE GENOMIC DNA]</scope>
</reference>